<evidence type="ECO:0000313" key="2">
    <source>
        <dbReference type="Proteomes" id="UP000186817"/>
    </source>
</evidence>
<comment type="caution">
    <text evidence="1">The sequence shown here is derived from an EMBL/GenBank/DDBJ whole genome shotgun (WGS) entry which is preliminary data.</text>
</comment>
<keyword evidence="2" id="KW-1185">Reference proteome</keyword>
<gene>
    <name evidence="1" type="ORF">AK812_SmicGene18776</name>
</gene>
<reference evidence="1 2" key="1">
    <citation type="submission" date="2016-02" db="EMBL/GenBank/DDBJ databases">
        <title>Genome analysis of coral dinoflagellate symbionts highlights evolutionary adaptations to a symbiotic lifestyle.</title>
        <authorList>
            <person name="Aranda M."/>
            <person name="Li Y."/>
            <person name="Liew Y.J."/>
            <person name="Baumgarten S."/>
            <person name="Simakov O."/>
            <person name="Wilson M."/>
            <person name="Piel J."/>
            <person name="Ashoor H."/>
            <person name="Bougouffa S."/>
            <person name="Bajic V.B."/>
            <person name="Ryu T."/>
            <person name="Ravasi T."/>
            <person name="Bayer T."/>
            <person name="Micklem G."/>
            <person name="Kim H."/>
            <person name="Bhak J."/>
            <person name="Lajeunesse T.C."/>
            <person name="Voolstra C.R."/>
        </authorList>
    </citation>
    <scope>NUCLEOTIDE SEQUENCE [LARGE SCALE GENOMIC DNA]</scope>
    <source>
        <strain evidence="1 2">CCMP2467</strain>
    </source>
</reference>
<dbReference type="EMBL" id="LSRX01000387">
    <property type="protein sequence ID" value="OLP98734.1"/>
    <property type="molecule type" value="Genomic_DNA"/>
</dbReference>
<sequence length="108" mass="11970">MTRRVQSLSFPVLTGPSWEESTNASSFRDVQDIPILAFDRQFACSDTKIWEELQVEEDSGAEEVAVQAECSAAEAEKSQPSKFDLLDAELSAEEAFSSLPRQPQSRNA</sequence>
<dbReference type="Proteomes" id="UP000186817">
    <property type="component" value="Unassembled WGS sequence"/>
</dbReference>
<name>A0A1Q9DU86_SYMMI</name>
<dbReference type="AlphaFoldDB" id="A0A1Q9DU86"/>
<proteinExistence type="predicted"/>
<protein>
    <submittedName>
        <fullName evidence="1">Uncharacterized protein</fullName>
    </submittedName>
</protein>
<accession>A0A1Q9DU86</accession>
<evidence type="ECO:0000313" key="1">
    <source>
        <dbReference type="EMBL" id="OLP98734.1"/>
    </source>
</evidence>
<organism evidence="1 2">
    <name type="scientific">Symbiodinium microadriaticum</name>
    <name type="common">Dinoflagellate</name>
    <name type="synonym">Zooxanthella microadriatica</name>
    <dbReference type="NCBI Taxonomy" id="2951"/>
    <lineage>
        <taxon>Eukaryota</taxon>
        <taxon>Sar</taxon>
        <taxon>Alveolata</taxon>
        <taxon>Dinophyceae</taxon>
        <taxon>Suessiales</taxon>
        <taxon>Symbiodiniaceae</taxon>
        <taxon>Symbiodinium</taxon>
    </lineage>
</organism>